<protein>
    <submittedName>
        <fullName evidence="2">Sulfatase-like hydrolase/transferase</fullName>
    </submittedName>
</protein>
<dbReference type="SUPFAM" id="SSF53649">
    <property type="entry name" value="Alkaline phosphatase-like"/>
    <property type="match status" value="1"/>
</dbReference>
<organism evidence="2 3">
    <name type="scientific">Natrinema soli</name>
    <dbReference type="NCBI Taxonomy" id="1930624"/>
    <lineage>
        <taxon>Archaea</taxon>
        <taxon>Methanobacteriati</taxon>
        <taxon>Methanobacteriota</taxon>
        <taxon>Stenosarchaea group</taxon>
        <taxon>Halobacteria</taxon>
        <taxon>Halobacteriales</taxon>
        <taxon>Natrialbaceae</taxon>
        <taxon>Natrinema</taxon>
    </lineage>
</organism>
<dbReference type="InterPro" id="IPR000917">
    <property type="entry name" value="Sulfatase_N"/>
</dbReference>
<sequence length="414" mass="46661">MTNIALVVLDTLRKDHFDEHFDWLPGTRFENAWSTSHWTVPAHASLLTGMLPSEANIHAKNFYYDDNIVTLPAELGDQYTSYIYTANPNISPQFGATKDFDEVVGDMRLSAMAGDVLNWDRFIQGHLNKGPSRYLTALNKCVFGDVNTFKSLKYGVQIKLEDLNIGDSRSYSGNKFLRDIQNTSFEDDSFIFMNLMEAHSPYNPPEEYDAPDVYNEGLRYTFGDMNEDPEKIREAYDASVRFLSDVYSDIFKELQKDFDTIITVSDHGELLGEYNGWEHLYGIYPELTHVPLVVSGKSIGLPDGVVNLQDIHDAIVDEAGNRDEARVEYHGLNEQNRIGAENKGVAVPDYIDETYTGVVTADGYAFESFDHEVIVNGNVPNAESLIKAHKFSLKEGNTSVSKEVEQHLEDLGYA</sequence>
<proteinExistence type="predicted"/>
<dbReference type="InterPro" id="IPR052701">
    <property type="entry name" value="GAG_Ulvan_Degrading_Sulfatases"/>
</dbReference>
<dbReference type="Proteomes" id="UP001596383">
    <property type="component" value="Unassembled WGS sequence"/>
</dbReference>
<evidence type="ECO:0000313" key="2">
    <source>
        <dbReference type="EMBL" id="MFC6766347.1"/>
    </source>
</evidence>
<feature type="domain" description="Sulfatase N-terminal" evidence="1">
    <location>
        <begin position="25"/>
        <end position="302"/>
    </location>
</feature>
<dbReference type="RefSeq" id="WP_273739309.1">
    <property type="nucleotide sequence ID" value="NZ_JAQIVI010000237.1"/>
</dbReference>
<dbReference type="PANTHER" id="PTHR43751:SF3">
    <property type="entry name" value="SULFATASE N-TERMINAL DOMAIN-CONTAINING PROTEIN"/>
    <property type="match status" value="1"/>
</dbReference>
<dbReference type="AlphaFoldDB" id="A0ABD5SS17"/>
<dbReference type="Gene3D" id="3.40.720.10">
    <property type="entry name" value="Alkaline Phosphatase, subunit A"/>
    <property type="match status" value="1"/>
</dbReference>
<dbReference type="Pfam" id="PF00884">
    <property type="entry name" value="Sulfatase"/>
    <property type="match status" value="1"/>
</dbReference>
<accession>A0ABD5SS17</accession>
<comment type="caution">
    <text evidence="2">The sequence shown here is derived from an EMBL/GenBank/DDBJ whole genome shotgun (WGS) entry which is preliminary data.</text>
</comment>
<name>A0ABD5SS17_9EURY</name>
<evidence type="ECO:0000313" key="3">
    <source>
        <dbReference type="Proteomes" id="UP001596383"/>
    </source>
</evidence>
<dbReference type="InterPro" id="IPR017850">
    <property type="entry name" value="Alkaline_phosphatase_core_sf"/>
</dbReference>
<reference evidence="2 3" key="1">
    <citation type="journal article" date="2019" name="Int. J. Syst. Evol. Microbiol.">
        <title>The Global Catalogue of Microorganisms (GCM) 10K type strain sequencing project: providing services to taxonomists for standard genome sequencing and annotation.</title>
        <authorList>
            <consortium name="The Broad Institute Genomics Platform"/>
            <consortium name="The Broad Institute Genome Sequencing Center for Infectious Disease"/>
            <person name="Wu L."/>
            <person name="Ma J."/>
        </authorList>
    </citation>
    <scope>NUCLEOTIDE SEQUENCE [LARGE SCALE GENOMIC DNA]</scope>
    <source>
        <strain evidence="2 3">LMG 29247</strain>
    </source>
</reference>
<dbReference type="EMBL" id="JBHSWV010000237">
    <property type="protein sequence ID" value="MFC6766347.1"/>
    <property type="molecule type" value="Genomic_DNA"/>
</dbReference>
<evidence type="ECO:0000259" key="1">
    <source>
        <dbReference type="Pfam" id="PF00884"/>
    </source>
</evidence>
<dbReference type="PANTHER" id="PTHR43751">
    <property type="entry name" value="SULFATASE"/>
    <property type="match status" value="1"/>
</dbReference>
<gene>
    <name evidence="2" type="ORF">ACFQE6_15530</name>
</gene>
<keyword evidence="3" id="KW-1185">Reference proteome</keyword>